<evidence type="ECO:0000313" key="3">
    <source>
        <dbReference type="Proteomes" id="UP000715965"/>
    </source>
</evidence>
<dbReference type="Proteomes" id="UP000715965">
    <property type="component" value="Unassembled WGS sequence"/>
</dbReference>
<protein>
    <recommendedName>
        <fullName evidence="4">DUF3108 domain-containing protein</fullName>
    </recommendedName>
</protein>
<comment type="caution">
    <text evidence="2">The sequence shown here is derived from an EMBL/GenBank/DDBJ whole genome shotgun (WGS) entry which is preliminary data.</text>
</comment>
<dbReference type="EMBL" id="JADDOJ010000035">
    <property type="protein sequence ID" value="MBE7940943.1"/>
    <property type="molecule type" value="Genomic_DNA"/>
</dbReference>
<sequence>MPKPSASKRVLALGLAALAAGAAGAAPAPPASLRFEQVFDTRRPASVHYEAQFLARDGRRTQQVQAWRDGDLRLKRRTGDALEVYAVHAPGEPEYEMTVLDLRRKIMTRIARTNLFRIGNFTDWFDLAHGLKHPRGDYTLRSASPPQGAGPQVGACTWYALGQGG</sequence>
<keyword evidence="3" id="KW-1185">Reference proteome</keyword>
<dbReference type="RefSeq" id="WP_193780483.1">
    <property type="nucleotide sequence ID" value="NZ_JADDOJ010000035.1"/>
</dbReference>
<evidence type="ECO:0008006" key="4">
    <source>
        <dbReference type="Google" id="ProtNLM"/>
    </source>
</evidence>
<feature type="non-terminal residue" evidence="2">
    <location>
        <position position="165"/>
    </location>
</feature>
<gene>
    <name evidence="2" type="ORF">IM725_10210</name>
</gene>
<organism evidence="2 3">
    <name type="scientific">Ramlibacter aquaticus</name>
    <dbReference type="NCBI Taxonomy" id="2780094"/>
    <lineage>
        <taxon>Bacteria</taxon>
        <taxon>Pseudomonadati</taxon>
        <taxon>Pseudomonadota</taxon>
        <taxon>Betaproteobacteria</taxon>
        <taxon>Burkholderiales</taxon>
        <taxon>Comamonadaceae</taxon>
        <taxon>Ramlibacter</taxon>
    </lineage>
</organism>
<keyword evidence="1" id="KW-0732">Signal</keyword>
<name>A0ABR9SF01_9BURK</name>
<evidence type="ECO:0000313" key="2">
    <source>
        <dbReference type="EMBL" id="MBE7940943.1"/>
    </source>
</evidence>
<feature type="signal peptide" evidence="1">
    <location>
        <begin position="1"/>
        <end position="25"/>
    </location>
</feature>
<feature type="chain" id="PRO_5046542072" description="DUF3108 domain-containing protein" evidence="1">
    <location>
        <begin position="26"/>
        <end position="165"/>
    </location>
</feature>
<evidence type="ECO:0000256" key="1">
    <source>
        <dbReference type="SAM" id="SignalP"/>
    </source>
</evidence>
<reference evidence="2 3" key="1">
    <citation type="submission" date="2020-10" db="EMBL/GenBank/DDBJ databases">
        <title>Draft genome of Ramlibacter aquaticus LMG 30558.</title>
        <authorList>
            <person name="Props R."/>
        </authorList>
    </citation>
    <scope>NUCLEOTIDE SEQUENCE [LARGE SCALE GENOMIC DNA]</scope>
    <source>
        <strain evidence="2 3">LMG 30558</strain>
    </source>
</reference>
<accession>A0ABR9SF01</accession>
<proteinExistence type="predicted"/>